<evidence type="ECO:0000256" key="8">
    <source>
        <dbReference type="ARBA" id="ARBA00045705"/>
    </source>
</evidence>
<sequence length="253" mass="27816">MSDSPVAIVTGGAQGIGAAICKELLKNGYRICVADIQELKAEEFAREQQKLYGEGNVIAIRCNVSKESDYSKLFEQTLKYFMRVDVLVNNAGILLEHDPRKCIEVNLLGPLFGCHAALKYMGKSNGGNGGLVINTASLSGFVPAAVMPAYTASKHGVVGLTRSFGLPFHYHKDAIIFAALCPFFVETNILKSANQTLDPTLDFSKRDDLMSPEFVARGILKILEDKINGSTLAVYPDEYRYEELEEKFKILIP</sequence>
<evidence type="ECO:0000256" key="5">
    <source>
        <dbReference type="ARBA" id="ARBA00040276"/>
    </source>
</evidence>
<comment type="catalytic activity">
    <reaction evidence="16">
        <text>lipoxin A4 + NAD(+) = 15-oxo-(5S,6R)-dihydroxy-(7E,9E,11Z,13E)-eicosatetraenoate + NADH + H(+)</text>
        <dbReference type="Rhea" id="RHEA:41572"/>
        <dbReference type="ChEBI" id="CHEBI:15378"/>
        <dbReference type="ChEBI" id="CHEBI:57540"/>
        <dbReference type="ChEBI" id="CHEBI:57945"/>
        <dbReference type="ChEBI" id="CHEBI:67026"/>
        <dbReference type="ChEBI" id="CHEBI:78311"/>
    </reaction>
    <physiologicalReaction direction="left-to-right" evidence="16">
        <dbReference type="Rhea" id="RHEA:41573"/>
    </physiologicalReaction>
</comment>
<evidence type="ECO:0000256" key="21">
    <source>
        <dbReference type="ARBA" id="ARBA00049188"/>
    </source>
</evidence>
<dbReference type="PROSITE" id="PS00061">
    <property type="entry name" value="ADH_SHORT"/>
    <property type="match status" value="1"/>
</dbReference>
<comment type="catalytic activity">
    <reaction evidence="19">
        <text>resolvin D2 + NAD(+) = 16-oxoresolvin D2 + NADH + H(+)</text>
        <dbReference type="Rhea" id="RHEA:53588"/>
        <dbReference type="ChEBI" id="CHEBI:15378"/>
        <dbReference type="ChEBI" id="CHEBI:57540"/>
        <dbReference type="ChEBI" id="CHEBI:57945"/>
        <dbReference type="ChEBI" id="CHEBI:133367"/>
        <dbReference type="ChEBI" id="CHEBI:137498"/>
    </reaction>
    <physiologicalReaction direction="left-to-right" evidence="19">
        <dbReference type="Rhea" id="RHEA:53589"/>
    </physiologicalReaction>
</comment>
<keyword evidence="24" id="KW-1185">Reference proteome</keyword>
<dbReference type="SUPFAM" id="SSF51735">
    <property type="entry name" value="NAD(P)-binding Rossmann-fold domains"/>
    <property type="match status" value="1"/>
</dbReference>
<comment type="similarity">
    <text evidence="1 22">Belongs to the short-chain dehydrogenases/reductases (SDR) family.</text>
</comment>
<dbReference type="InterPro" id="IPR002347">
    <property type="entry name" value="SDR_fam"/>
</dbReference>
<dbReference type="EC" id="1.1.1.141" evidence="3"/>
<reference evidence="23 24" key="1">
    <citation type="submission" date="2024-04" db="EMBL/GenBank/DDBJ databases">
        <authorList>
            <person name="Rising A."/>
            <person name="Reimegard J."/>
            <person name="Sonavane S."/>
            <person name="Akerstrom W."/>
            <person name="Nylinder S."/>
            <person name="Hedman E."/>
            <person name="Kallberg Y."/>
        </authorList>
    </citation>
    <scope>NUCLEOTIDE SEQUENCE [LARGE SCALE GENOMIC DNA]</scope>
</reference>
<dbReference type="GO" id="GO:0016404">
    <property type="term" value="F:15-hydroxyprostaglandin dehydrogenase (NAD+) activity"/>
    <property type="evidence" value="ECO:0007669"/>
    <property type="project" value="UniProtKB-EC"/>
</dbReference>
<dbReference type="PANTHER" id="PTHR44229">
    <property type="entry name" value="15-HYDROXYPROSTAGLANDIN DEHYDROGENASE [NAD(+)]"/>
    <property type="match status" value="1"/>
</dbReference>
<evidence type="ECO:0000256" key="15">
    <source>
        <dbReference type="ARBA" id="ARBA00048393"/>
    </source>
</evidence>
<gene>
    <name evidence="23" type="ORF">LARSCL_LOCUS17745</name>
</gene>
<protein>
    <recommendedName>
        <fullName evidence="5">15-hydroxyprostaglandin dehydrogenase [NAD(+)]</fullName>
        <ecNumber evidence="3">1.1.1.141</ecNumber>
        <ecNumber evidence="4">1.1.1.232</ecNumber>
    </recommendedName>
    <alternativeName>
        <fullName evidence="7">Eicosanoid/docosanoid dehydrogenase [NAD(+)]</fullName>
    </alternativeName>
    <alternativeName>
        <fullName evidence="6">Prostaglandin dehydrogenase 1</fullName>
    </alternativeName>
</protein>
<dbReference type="InterPro" id="IPR036291">
    <property type="entry name" value="NAD(P)-bd_dom_sf"/>
</dbReference>
<comment type="catalytic activity">
    <reaction evidence="13">
        <text>(11R)-hydroxy-(5Z,8Z,12E,14Z)-eicosatetraenoate + NAD(+) = 11-oxo-(5Z,8Z,12E,14Z)-eicosatetraenoate + NADH + H(+)</text>
        <dbReference type="Rhea" id="RHEA:48640"/>
        <dbReference type="ChEBI" id="CHEBI:15378"/>
        <dbReference type="ChEBI" id="CHEBI:57540"/>
        <dbReference type="ChEBI" id="CHEBI:57945"/>
        <dbReference type="ChEBI" id="CHEBI:78836"/>
        <dbReference type="ChEBI" id="CHEBI:90697"/>
    </reaction>
    <physiologicalReaction direction="left-to-right" evidence="13">
        <dbReference type="Rhea" id="RHEA:48641"/>
    </physiologicalReaction>
</comment>
<evidence type="ECO:0000256" key="16">
    <source>
        <dbReference type="ARBA" id="ARBA00048535"/>
    </source>
</evidence>
<proteinExistence type="inferred from homology"/>
<dbReference type="AlphaFoldDB" id="A0AAV2BAD3"/>
<comment type="catalytic activity">
    <reaction evidence="12">
        <text>15-oxo-(5S,6R)-dihydroxy-(7E,9E,11Z)-eicosatrienoate + NADH + H(+) = (5S,6R,15S)-trihydroxy-(7E,9E,11Z)-eicosatrienoate + NAD(+)</text>
        <dbReference type="Rhea" id="RHEA:41596"/>
        <dbReference type="ChEBI" id="CHEBI:15378"/>
        <dbReference type="ChEBI" id="CHEBI:57540"/>
        <dbReference type="ChEBI" id="CHEBI:57945"/>
        <dbReference type="ChEBI" id="CHEBI:78325"/>
        <dbReference type="ChEBI" id="CHEBI:78329"/>
    </reaction>
    <physiologicalReaction direction="left-to-right" evidence="12">
        <dbReference type="Rhea" id="RHEA:41597"/>
    </physiologicalReaction>
</comment>
<comment type="catalytic activity">
    <reaction evidence="17">
        <text>prostaglandin A1 + NAD(+) = 15-oxo-prostaglandin A1 + NADH + H(+)</text>
        <dbReference type="Rhea" id="RHEA:41263"/>
        <dbReference type="ChEBI" id="CHEBI:15378"/>
        <dbReference type="ChEBI" id="CHEBI:57398"/>
        <dbReference type="ChEBI" id="CHEBI:57540"/>
        <dbReference type="ChEBI" id="CHEBI:57945"/>
        <dbReference type="ChEBI" id="CHEBI:85072"/>
    </reaction>
    <physiologicalReaction direction="left-to-right" evidence="17">
        <dbReference type="Rhea" id="RHEA:41264"/>
    </physiologicalReaction>
</comment>
<evidence type="ECO:0000256" key="17">
    <source>
        <dbReference type="ARBA" id="ARBA00048611"/>
    </source>
</evidence>
<evidence type="ECO:0000256" key="2">
    <source>
        <dbReference type="ARBA" id="ARBA00023002"/>
    </source>
</evidence>
<dbReference type="Pfam" id="PF00106">
    <property type="entry name" value="adh_short"/>
    <property type="match status" value="1"/>
</dbReference>
<evidence type="ECO:0000256" key="11">
    <source>
        <dbReference type="ARBA" id="ARBA00048008"/>
    </source>
</evidence>
<dbReference type="GO" id="GO:0005737">
    <property type="term" value="C:cytoplasm"/>
    <property type="evidence" value="ECO:0007669"/>
    <property type="project" value="TreeGrafter"/>
</dbReference>
<dbReference type="Proteomes" id="UP001497382">
    <property type="component" value="Unassembled WGS sequence"/>
</dbReference>
<dbReference type="PRINTS" id="PR00081">
    <property type="entry name" value="GDHRDH"/>
</dbReference>
<evidence type="ECO:0000256" key="14">
    <source>
        <dbReference type="ARBA" id="ARBA00048170"/>
    </source>
</evidence>
<comment type="caution">
    <text evidence="23">The sequence shown here is derived from an EMBL/GenBank/DDBJ whole genome shotgun (WGS) entry which is preliminary data.</text>
</comment>
<comment type="function">
    <text evidence="8">Catalyzes the NAD-dependent dehydrogenation (oxidation) of a broad array of hydroxylated polyunsaturated fatty acids (mainly eicosanoids and docosanoids, including prostaglandins, lipoxins and resolvins), yielding their corresponding keto (oxo) metabolites. Decreases the levels of the pro-proliferative prostaglandins such as prostaglandin E2 (whose activity is increased in cancer because of an increase in the expression of cyclooxygenase 2) and generates oxo-fatty acid products that can profoundly influence cell function by abrogating pro-inflammatory cytokine expression. Converts resolvins E1, D1 and D2 to their oxo products, which represents a mode of resolvin inactivation. Resolvin E1 plays important roles during the resolution phase of acute inflammation, while resolvins D1 and D2 have a unique role in obesity-induced adipose inflammation.</text>
</comment>
<keyword evidence="2" id="KW-0560">Oxidoreductase</keyword>
<comment type="catalytic activity">
    <reaction evidence="11">
        <text>14-hydroxy-(4Z,7Z,10Z,12E,16Z,19Z)-docosahexaenoate + NAD(+) = 14-oxo-(4Z,7Z,10Z,12E,16Z,19Z)-docosahexaenoate + NADH + H(+)</text>
        <dbReference type="Rhea" id="RHEA:48952"/>
        <dbReference type="ChEBI" id="CHEBI:15378"/>
        <dbReference type="ChEBI" id="CHEBI:57540"/>
        <dbReference type="ChEBI" id="CHEBI:57945"/>
        <dbReference type="ChEBI" id="CHEBI:90866"/>
        <dbReference type="ChEBI" id="CHEBI:90867"/>
    </reaction>
    <physiologicalReaction direction="left-to-right" evidence="11">
        <dbReference type="Rhea" id="RHEA:48953"/>
    </physiologicalReaction>
</comment>
<evidence type="ECO:0000256" key="6">
    <source>
        <dbReference type="ARBA" id="ARBA00041812"/>
    </source>
</evidence>
<name>A0AAV2BAD3_9ARAC</name>
<organism evidence="23 24">
    <name type="scientific">Larinioides sclopetarius</name>
    <dbReference type="NCBI Taxonomy" id="280406"/>
    <lineage>
        <taxon>Eukaryota</taxon>
        <taxon>Metazoa</taxon>
        <taxon>Ecdysozoa</taxon>
        <taxon>Arthropoda</taxon>
        <taxon>Chelicerata</taxon>
        <taxon>Arachnida</taxon>
        <taxon>Araneae</taxon>
        <taxon>Araneomorphae</taxon>
        <taxon>Entelegynae</taxon>
        <taxon>Araneoidea</taxon>
        <taxon>Araneidae</taxon>
        <taxon>Larinioides</taxon>
    </lineage>
</organism>
<dbReference type="InterPro" id="IPR020904">
    <property type="entry name" value="Sc_DH/Rdtase_CS"/>
</dbReference>
<evidence type="ECO:0000256" key="19">
    <source>
        <dbReference type="ARBA" id="ARBA00048921"/>
    </source>
</evidence>
<comment type="catalytic activity">
    <reaction evidence="9">
        <text>prostaglandin E1 + NAD(+) = 15-oxoprostaglandin E1 + NADH + H(+)</text>
        <dbReference type="Rhea" id="RHEA:16477"/>
        <dbReference type="ChEBI" id="CHEBI:15378"/>
        <dbReference type="ChEBI" id="CHEBI:57397"/>
        <dbReference type="ChEBI" id="CHEBI:57401"/>
        <dbReference type="ChEBI" id="CHEBI:57540"/>
        <dbReference type="ChEBI" id="CHEBI:57945"/>
    </reaction>
    <physiologicalReaction direction="left-to-right" evidence="9">
        <dbReference type="Rhea" id="RHEA:16478"/>
    </physiologicalReaction>
</comment>
<evidence type="ECO:0000256" key="10">
    <source>
        <dbReference type="ARBA" id="ARBA00047672"/>
    </source>
</evidence>
<evidence type="ECO:0000256" key="22">
    <source>
        <dbReference type="RuleBase" id="RU000363"/>
    </source>
</evidence>
<dbReference type="GO" id="GO:0047034">
    <property type="term" value="F:15-hydroxyicosatetraenoate dehydrogenase activity"/>
    <property type="evidence" value="ECO:0007669"/>
    <property type="project" value="UniProtKB-EC"/>
</dbReference>
<dbReference type="EC" id="1.1.1.232" evidence="4"/>
<evidence type="ECO:0000256" key="18">
    <source>
        <dbReference type="ARBA" id="ARBA00048739"/>
    </source>
</evidence>
<comment type="catalytic activity">
    <reaction evidence="14">
        <text>resolvin D1 + NAD(+) = 17-oxoresolvin D1 + NADH + H(+)</text>
        <dbReference type="Rhea" id="RHEA:50128"/>
        <dbReference type="ChEBI" id="CHEBI:15378"/>
        <dbReference type="ChEBI" id="CHEBI:57540"/>
        <dbReference type="ChEBI" id="CHEBI:57945"/>
        <dbReference type="ChEBI" id="CHEBI:132079"/>
        <dbReference type="ChEBI" id="CHEBI:132081"/>
    </reaction>
    <physiologicalReaction direction="left-to-right" evidence="14">
        <dbReference type="Rhea" id="RHEA:50129"/>
    </physiologicalReaction>
</comment>
<evidence type="ECO:0000256" key="13">
    <source>
        <dbReference type="ARBA" id="ARBA00048144"/>
    </source>
</evidence>
<evidence type="ECO:0000313" key="23">
    <source>
        <dbReference type="EMBL" id="CAL1292589.1"/>
    </source>
</evidence>
<comment type="catalytic activity">
    <reaction evidence="20">
        <text>(15S)-hydroxy-(5Z,8Z,11Z,13E)-eicosatetraenoate + NAD(+) = 15-oxo-(5Z,8Z,11Z,13E)-eicosatetraenoate + NADH + H(+)</text>
        <dbReference type="Rhea" id="RHEA:23260"/>
        <dbReference type="ChEBI" id="CHEBI:15378"/>
        <dbReference type="ChEBI" id="CHEBI:57409"/>
        <dbReference type="ChEBI" id="CHEBI:57410"/>
        <dbReference type="ChEBI" id="CHEBI:57540"/>
        <dbReference type="ChEBI" id="CHEBI:57945"/>
        <dbReference type="EC" id="1.1.1.232"/>
    </reaction>
    <physiologicalReaction direction="left-to-right" evidence="20">
        <dbReference type="Rhea" id="RHEA:23261"/>
    </physiologicalReaction>
</comment>
<comment type="catalytic activity">
    <reaction evidence="15">
        <text>resolvin D2 + NAD(+) = 7-oxoresolvin D2 + NADH + H(+)</text>
        <dbReference type="Rhea" id="RHEA:53584"/>
        <dbReference type="ChEBI" id="CHEBI:15378"/>
        <dbReference type="ChEBI" id="CHEBI:57540"/>
        <dbReference type="ChEBI" id="CHEBI:57945"/>
        <dbReference type="ChEBI" id="CHEBI:133367"/>
        <dbReference type="ChEBI" id="CHEBI:137497"/>
    </reaction>
    <physiologicalReaction direction="left-to-right" evidence="15">
        <dbReference type="Rhea" id="RHEA:53585"/>
    </physiologicalReaction>
</comment>
<dbReference type="EMBL" id="CAXIEN010000309">
    <property type="protein sequence ID" value="CAL1292589.1"/>
    <property type="molecule type" value="Genomic_DNA"/>
</dbReference>
<evidence type="ECO:0000256" key="20">
    <source>
        <dbReference type="ARBA" id="ARBA00049151"/>
    </source>
</evidence>
<evidence type="ECO:0000256" key="4">
    <source>
        <dbReference type="ARBA" id="ARBA00039060"/>
    </source>
</evidence>
<dbReference type="Gene3D" id="3.40.50.720">
    <property type="entry name" value="NAD(P)-binding Rossmann-like Domain"/>
    <property type="match status" value="1"/>
</dbReference>
<evidence type="ECO:0000313" key="24">
    <source>
        <dbReference type="Proteomes" id="UP001497382"/>
    </source>
</evidence>
<dbReference type="PRINTS" id="PR00080">
    <property type="entry name" value="SDRFAMILY"/>
</dbReference>
<comment type="catalytic activity">
    <reaction evidence="18">
        <text>prostaglandin E2 + NAD(+) = 15-oxoprostaglandin E2 + NADH + H(+)</text>
        <dbReference type="Rhea" id="RHEA:11876"/>
        <dbReference type="ChEBI" id="CHEBI:15378"/>
        <dbReference type="ChEBI" id="CHEBI:57400"/>
        <dbReference type="ChEBI" id="CHEBI:57540"/>
        <dbReference type="ChEBI" id="CHEBI:57945"/>
        <dbReference type="ChEBI" id="CHEBI:606564"/>
        <dbReference type="EC" id="1.1.1.141"/>
    </reaction>
    <physiologicalReaction direction="left-to-right" evidence="18">
        <dbReference type="Rhea" id="RHEA:11877"/>
    </physiologicalReaction>
</comment>
<comment type="catalytic activity">
    <reaction evidence="21">
        <text>resolvin E1 + NAD(+) = 18-oxo-resolvin E1 + NADH + H(+)</text>
        <dbReference type="Rhea" id="RHEA:49244"/>
        <dbReference type="ChEBI" id="CHEBI:15378"/>
        <dbReference type="ChEBI" id="CHEBI:57540"/>
        <dbReference type="ChEBI" id="CHEBI:57945"/>
        <dbReference type="ChEBI" id="CHEBI:91000"/>
        <dbReference type="ChEBI" id="CHEBI:91001"/>
    </reaction>
    <physiologicalReaction direction="left-to-right" evidence="21">
        <dbReference type="Rhea" id="RHEA:49245"/>
    </physiologicalReaction>
</comment>
<accession>A0AAV2BAD3</accession>
<comment type="catalytic activity">
    <reaction evidence="10">
        <text>resolvin D1 + NAD(+) = 8-oxoresolvin D1 + NADH + H(+)</text>
        <dbReference type="Rhea" id="RHEA:50124"/>
        <dbReference type="ChEBI" id="CHEBI:15378"/>
        <dbReference type="ChEBI" id="CHEBI:57540"/>
        <dbReference type="ChEBI" id="CHEBI:57945"/>
        <dbReference type="ChEBI" id="CHEBI:132079"/>
        <dbReference type="ChEBI" id="CHEBI:132080"/>
    </reaction>
    <physiologicalReaction direction="left-to-right" evidence="10">
        <dbReference type="Rhea" id="RHEA:50125"/>
    </physiologicalReaction>
</comment>
<evidence type="ECO:0000256" key="3">
    <source>
        <dbReference type="ARBA" id="ARBA00038968"/>
    </source>
</evidence>
<evidence type="ECO:0000256" key="7">
    <source>
        <dbReference type="ARBA" id="ARBA00042026"/>
    </source>
</evidence>
<evidence type="ECO:0000256" key="1">
    <source>
        <dbReference type="ARBA" id="ARBA00006484"/>
    </source>
</evidence>
<evidence type="ECO:0000256" key="12">
    <source>
        <dbReference type="ARBA" id="ARBA00048140"/>
    </source>
</evidence>
<dbReference type="PANTHER" id="PTHR44229:SF4">
    <property type="entry name" value="15-HYDROXYPROSTAGLANDIN DEHYDROGENASE [NAD(+)]"/>
    <property type="match status" value="1"/>
</dbReference>
<evidence type="ECO:0000256" key="9">
    <source>
        <dbReference type="ARBA" id="ARBA00047325"/>
    </source>
</evidence>